<dbReference type="Pfam" id="PF02586">
    <property type="entry name" value="SRAP"/>
    <property type="match status" value="1"/>
</dbReference>
<evidence type="ECO:0000256" key="6">
    <source>
        <dbReference type="ARBA" id="ARBA00023125"/>
    </source>
</evidence>
<dbReference type="OrthoDB" id="2111841at2759"/>
<feature type="compositionally biased region" description="Gly residues" evidence="8">
    <location>
        <begin position="309"/>
        <end position="318"/>
    </location>
</feature>
<accession>A0A1Y2H8H5</accession>
<feature type="region of interest" description="Disordered" evidence="8">
    <location>
        <begin position="308"/>
        <end position="344"/>
    </location>
</feature>
<evidence type="ECO:0000256" key="2">
    <source>
        <dbReference type="ARBA" id="ARBA00022670"/>
    </source>
</evidence>
<comment type="caution">
    <text evidence="9">The sequence shown here is derived from an EMBL/GenBank/DDBJ whole genome shotgun (WGS) entry which is preliminary data.</text>
</comment>
<feature type="region of interest" description="Disordered" evidence="8">
    <location>
        <begin position="63"/>
        <end position="110"/>
    </location>
</feature>
<dbReference type="GO" id="GO:0106300">
    <property type="term" value="P:protein-DNA covalent cross-linking repair"/>
    <property type="evidence" value="ECO:0007669"/>
    <property type="project" value="InterPro"/>
</dbReference>
<dbReference type="EMBL" id="MCFL01000220">
    <property type="protein sequence ID" value="ORZ29342.1"/>
    <property type="molecule type" value="Genomic_DNA"/>
</dbReference>
<protein>
    <recommendedName>
        <fullName evidence="11">DUF159-domain-containing protein</fullName>
    </recommendedName>
</protein>
<keyword evidence="3" id="KW-0227">DNA damage</keyword>
<dbReference type="InterPro" id="IPR036590">
    <property type="entry name" value="SRAP-like"/>
</dbReference>
<organism evidence="9 10">
    <name type="scientific">Catenaria anguillulae PL171</name>
    <dbReference type="NCBI Taxonomy" id="765915"/>
    <lineage>
        <taxon>Eukaryota</taxon>
        <taxon>Fungi</taxon>
        <taxon>Fungi incertae sedis</taxon>
        <taxon>Blastocladiomycota</taxon>
        <taxon>Blastocladiomycetes</taxon>
        <taxon>Blastocladiales</taxon>
        <taxon>Catenariaceae</taxon>
        <taxon>Catenaria</taxon>
    </lineage>
</organism>
<evidence type="ECO:0000256" key="4">
    <source>
        <dbReference type="ARBA" id="ARBA00022801"/>
    </source>
</evidence>
<dbReference type="AlphaFoldDB" id="A0A1Y2H8H5"/>
<keyword evidence="7" id="KW-0456">Lyase</keyword>
<proteinExistence type="inferred from homology"/>
<dbReference type="GO" id="GO:0016829">
    <property type="term" value="F:lyase activity"/>
    <property type="evidence" value="ECO:0007669"/>
    <property type="project" value="UniProtKB-KW"/>
</dbReference>
<keyword evidence="5" id="KW-0190">Covalent protein-DNA linkage</keyword>
<dbReference type="Proteomes" id="UP000193411">
    <property type="component" value="Unassembled WGS sequence"/>
</dbReference>
<evidence type="ECO:0000313" key="10">
    <source>
        <dbReference type="Proteomes" id="UP000193411"/>
    </source>
</evidence>
<evidence type="ECO:0000256" key="7">
    <source>
        <dbReference type="ARBA" id="ARBA00023239"/>
    </source>
</evidence>
<dbReference type="PANTHER" id="PTHR13604:SF0">
    <property type="entry name" value="ABASIC SITE PROCESSING PROTEIN HMCES"/>
    <property type="match status" value="1"/>
</dbReference>
<dbReference type="PANTHER" id="PTHR13604">
    <property type="entry name" value="DC12-RELATED"/>
    <property type="match status" value="1"/>
</dbReference>
<dbReference type="STRING" id="765915.A0A1Y2H8H5"/>
<reference evidence="9 10" key="1">
    <citation type="submission" date="2016-07" db="EMBL/GenBank/DDBJ databases">
        <title>Pervasive Adenine N6-methylation of Active Genes in Fungi.</title>
        <authorList>
            <consortium name="DOE Joint Genome Institute"/>
            <person name="Mondo S.J."/>
            <person name="Dannebaum R.O."/>
            <person name="Kuo R.C."/>
            <person name="Labutti K."/>
            <person name="Haridas S."/>
            <person name="Kuo A."/>
            <person name="Salamov A."/>
            <person name="Ahrendt S.R."/>
            <person name="Lipzen A."/>
            <person name="Sullivan W."/>
            <person name="Andreopoulos W.B."/>
            <person name="Clum A."/>
            <person name="Lindquist E."/>
            <person name="Daum C."/>
            <person name="Ramamoorthy G.K."/>
            <person name="Gryganskyi A."/>
            <person name="Culley D."/>
            <person name="Magnuson J.K."/>
            <person name="James T.Y."/>
            <person name="O'Malley M.A."/>
            <person name="Stajich J.E."/>
            <person name="Spatafora J.W."/>
            <person name="Visel A."/>
            <person name="Grigoriev I.V."/>
        </authorList>
    </citation>
    <scope>NUCLEOTIDE SEQUENCE [LARGE SCALE GENOMIC DNA]</scope>
    <source>
        <strain evidence="9 10">PL171</strain>
    </source>
</reference>
<dbReference type="InterPro" id="IPR003738">
    <property type="entry name" value="SRAP"/>
</dbReference>
<gene>
    <name evidence="9" type="ORF">BCR44DRAFT_44279</name>
</gene>
<dbReference type="SUPFAM" id="SSF143081">
    <property type="entry name" value="BB1717-like"/>
    <property type="match status" value="1"/>
</dbReference>
<evidence type="ECO:0008006" key="11">
    <source>
        <dbReference type="Google" id="ProtNLM"/>
    </source>
</evidence>
<dbReference type="Gene3D" id="3.90.1680.10">
    <property type="entry name" value="SOS response associated peptidase-like"/>
    <property type="match status" value="2"/>
</dbReference>
<comment type="similarity">
    <text evidence="1">Belongs to the SOS response-associated peptidase family.</text>
</comment>
<name>A0A1Y2H8H5_9FUNG</name>
<keyword evidence="4" id="KW-0378">Hydrolase</keyword>
<evidence type="ECO:0000256" key="8">
    <source>
        <dbReference type="SAM" id="MobiDB-lite"/>
    </source>
</evidence>
<dbReference type="GO" id="GO:0003697">
    <property type="term" value="F:single-stranded DNA binding"/>
    <property type="evidence" value="ECO:0007669"/>
    <property type="project" value="InterPro"/>
</dbReference>
<evidence type="ECO:0000313" key="9">
    <source>
        <dbReference type="EMBL" id="ORZ29342.1"/>
    </source>
</evidence>
<evidence type="ECO:0000256" key="3">
    <source>
        <dbReference type="ARBA" id="ARBA00022763"/>
    </source>
</evidence>
<dbReference type="GO" id="GO:0008233">
    <property type="term" value="F:peptidase activity"/>
    <property type="evidence" value="ECO:0007669"/>
    <property type="project" value="UniProtKB-KW"/>
</dbReference>
<sequence length="352" mass="38205">MCGRTALNINARIVHRCTGVRTWVDPSKFRPTTNVAPTSFQPVIVPKTAVSVSGMGAATHDLAEAEASTANASQEDEECSPSSTAGMTIPGSSTPVPPSIPPSSVAPMFEPTSTEATETFVLFSMKWGLITGPSLARGGPQPINARDDSVIEGKPMFAGLRHRGRCVVIAQGFYEWIRNGTHKSAYFVRPADGSLMYLAGLFTYVDIGPGERVYSYTLITTENTPALSFLHDRMPVILDRASVRQWLDPSVTQWNSSLAQLLVPNDTNLVWYEVDPRVGKAGVHDQGFMTPYVETKRGEGRKMMEMWLGRGGGGGGGKSKVQEADDSEDEDRRKGGEVADDDVIVEIEYDSQ</sequence>
<keyword evidence="6" id="KW-0238">DNA-binding</keyword>
<evidence type="ECO:0000256" key="1">
    <source>
        <dbReference type="ARBA" id="ARBA00008136"/>
    </source>
</evidence>
<evidence type="ECO:0000256" key="5">
    <source>
        <dbReference type="ARBA" id="ARBA00023124"/>
    </source>
</evidence>
<keyword evidence="2" id="KW-0645">Protease</keyword>
<keyword evidence="10" id="KW-1185">Reference proteome</keyword>
<dbReference type="GO" id="GO:0006508">
    <property type="term" value="P:proteolysis"/>
    <property type="evidence" value="ECO:0007669"/>
    <property type="project" value="UniProtKB-KW"/>
</dbReference>